<accession>A0AAV1CI20</accession>
<feature type="compositionally biased region" description="Basic and acidic residues" evidence="1">
    <location>
        <begin position="186"/>
        <end position="196"/>
    </location>
</feature>
<dbReference type="Proteomes" id="UP001161247">
    <property type="component" value="Chromosome 2"/>
</dbReference>
<feature type="compositionally biased region" description="Basic and acidic residues" evidence="1">
    <location>
        <begin position="43"/>
        <end position="53"/>
    </location>
</feature>
<dbReference type="AlphaFoldDB" id="A0AAV1CI20"/>
<evidence type="ECO:0000313" key="3">
    <source>
        <dbReference type="Proteomes" id="UP001161247"/>
    </source>
</evidence>
<name>A0AAV1CI20_OLDCO</name>
<feature type="compositionally biased region" description="Basic residues" evidence="1">
    <location>
        <begin position="32"/>
        <end position="42"/>
    </location>
</feature>
<feature type="region of interest" description="Disordered" evidence="1">
    <location>
        <begin position="167"/>
        <end position="196"/>
    </location>
</feature>
<organism evidence="2 3">
    <name type="scientific">Oldenlandia corymbosa var. corymbosa</name>
    <dbReference type="NCBI Taxonomy" id="529605"/>
    <lineage>
        <taxon>Eukaryota</taxon>
        <taxon>Viridiplantae</taxon>
        <taxon>Streptophyta</taxon>
        <taxon>Embryophyta</taxon>
        <taxon>Tracheophyta</taxon>
        <taxon>Spermatophyta</taxon>
        <taxon>Magnoliopsida</taxon>
        <taxon>eudicotyledons</taxon>
        <taxon>Gunneridae</taxon>
        <taxon>Pentapetalae</taxon>
        <taxon>asterids</taxon>
        <taxon>lamiids</taxon>
        <taxon>Gentianales</taxon>
        <taxon>Rubiaceae</taxon>
        <taxon>Rubioideae</taxon>
        <taxon>Spermacoceae</taxon>
        <taxon>Hedyotis-Oldenlandia complex</taxon>
        <taxon>Oldenlandia</taxon>
    </lineage>
</organism>
<protein>
    <submittedName>
        <fullName evidence="2">OLC1v1031292C1</fullName>
    </submittedName>
</protein>
<sequence length="196" mass="22200">MTSEMEYGKNISASVDNNDDLEEVMVRRMKNRERQRRYRARKRLEADRKKTDDIQQFPYPEPVKAITSMPLPKVINQAVSGRNTENAMVPFSPALVEIPVNGTPVNFVTRVHSQRDWKRDARRAHLIKEKDGRDSSPIIQLAAPAGGIAQSISFGTKNQPSYNGCLAGSPALGNNQEHTVSRSRRNWKEEARNKKS</sequence>
<gene>
    <name evidence="2" type="ORF">OLC1_LOCUS6358</name>
</gene>
<evidence type="ECO:0000313" key="2">
    <source>
        <dbReference type="EMBL" id="CAI9095359.1"/>
    </source>
</evidence>
<feature type="region of interest" description="Disordered" evidence="1">
    <location>
        <begin position="32"/>
        <end position="61"/>
    </location>
</feature>
<keyword evidence="3" id="KW-1185">Reference proteome</keyword>
<dbReference type="EMBL" id="OX459119">
    <property type="protein sequence ID" value="CAI9095359.1"/>
    <property type="molecule type" value="Genomic_DNA"/>
</dbReference>
<proteinExistence type="predicted"/>
<evidence type="ECO:0000256" key="1">
    <source>
        <dbReference type="SAM" id="MobiDB-lite"/>
    </source>
</evidence>
<reference evidence="2" key="1">
    <citation type="submission" date="2023-03" db="EMBL/GenBank/DDBJ databases">
        <authorList>
            <person name="Julca I."/>
        </authorList>
    </citation>
    <scope>NUCLEOTIDE SEQUENCE</scope>
</reference>